<dbReference type="RefSeq" id="WP_145034017.1">
    <property type="nucleotide sequence ID" value="NZ_CP036271.1"/>
</dbReference>
<dbReference type="OrthoDB" id="9780819at2"/>
<name>A0A517SKB0_9PLAN</name>
<keyword evidence="3" id="KW-1185">Reference proteome</keyword>
<dbReference type="KEGG" id="ccos:Pan44_46070"/>
<accession>A0A517SKB0</accession>
<dbReference type="EMBL" id="CP036271">
    <property type="protein sequence ID" value="QDT56551.1"/>
    <property type="molecule type" value="Genomic_DNA"/>
</dbReference>
<dbReference type="Proteomes" id="UP000315700">
    <property type="component" value="Chromosome"/>
</dbReference>
<sequence length="313" mass="35100">MPEAPSSGVRINIDDLVRLKASAQGYSLLPRQPVHSILAGTHASRLRGRGLSFEELRRYFPGDDVRTIDWHVTARTRKPHVRVYSEERDRPLLLIVDQRPTMFFGSRRAMKSVAAAEVAALSAWRALAVGDRVGGLVFDGQELSEIEPHRSESRVLALFHAIVRMNQRLAPDSPAGTITLNQVLERAATVARHDSLVCVISDLSGADQETVRLMTRIQAHNDALLIFIHDPLEAELPQAGRLVMAQGERRLEVDTSTRKFRDDYAQEFENRVTRLKSLSLKRAVPLLEISTAEDVTSQVRRALGGAMQNRRRH</sequence>
<dbReference type="PANTHER" id="PTHR33608:SF12">
    <property type="entry name" value="DUF58 DOMAIN-CONTAINING PROTEIN"/>
    <property type="match status" value="1"/>
</dbReference>
<dbReference type="InterPro" id="IPR036465">
    <property type="entry name" value="vWFA_dom_sf"/>
</dbReference>
<evidence type="ECO:0000259" key="1">
    <source>
        <dbReference type="Pfam" id="PF01882"/>
    </source>
</evidence>
<evidence type="ECO:0000313" key="2">
    <source>
        <dbReference type="EMBL" id="QDT56551.1"/>
    </source>
</evidence>
<dbReference type="AlphaFoldDB" id="A0A517SKB0"/>
<dbReference type="PANTHER" id="PTHR33608">
    <property type="entry name" value="BLL2464 PROTEIN"/>
    <property type="match status" value="1"/>
</dbReference>
<gene>
    <name evidence="2" type="ORF">Pan44_46070</name>
</gene>
<feature type="domain" description="DUF58" evidence="1">
    <location>
        <begin position="55"/>
        <end position="269"/>
    </location>
</feature>
<dbReference type="InParanoid" id="A0A517SKB0"/>
<dbReference type="InterPro" id="IPR002881">
    <property type="entry name" value="DUF58"/>
</dbReference>
<protein>
    <recommendedName>
        <fullName evidence="1">DUF58 domain-containing protein</fullName>
    </recommendedName>
</protein>
<dbReference type="SUPFAM" id="SSF53300">
    <property type="entry name" value="vWA-like"/>
    <property type="match status" value="1"/>
</dbReference>
<proteinExistence type="predicted"/>
<reference evidence="2 3" key="1">
    <citation type="submission" date="2019-02" db="EMBL/GenBank/DDBJ databases">
        <title>Deep-cultivation of Planctomycetes and their phenomic and genomic characterization uncovers novel biology.</title>
        <authorList>
            <person name="Wiegand S."/>
            <person name="Jogler M."/>
            <person name="Boedeker C."/>
            <person name="Pinto D."/>
            <person name="Vollmers J."/>
            <person name="Rivas-Marin E."/>
            <person name="Kohn T."/>
            <person name="Peeters S.H."/>
            <person name="Heuer A."/>
            <person name="Rast P."/>
            <person name="Oberbeckmann S."/>
            <person name="Bunk B."/>
            <person name="Jeske O."/>
            <person name="Meyerdierks A."/>
            <person name="Storesund J.E."/>
            <person name="Kallscheuer N."/>
            <person name="Luecker S."/>
            <person name="Lage O.M."/>
            <person name="Pohl T."/>
            <person name="Merkel B.J."/>
            <person name="Hornburger P."/>
            <person name="Mueller R.-W."/>
            <person name="Bruemmer F."/>
            <person name="Labrenz M."/>
            <person name="Spormann A.M."/>
            <person name="Op den Camp H."/>
            <person name="Overmann J."/>
            <person name="Amann R."/>
            <person name="Jetten M.S.M."/>
            <person name="Mascher T."/>
            <person name="Medema M.H."/>
            <person name="Devos D.P."/>
            <person name="Kaster A.-K."/>
            <person name="Ovreas L."/>
            <person name="Rohde M."/>
            <person name="Galperin M.Y."/>
            <person name="Jogler C."/>
        </authorList>
    </citation>
    <scope>NUCLEOTIDE SEQUENCE [LARGE SCALE GENOMIC DNA]</scope>
    <source>
        <strain evidence="2 3">Pan44</strain>
    </source>
</reference>
<organism evidence="2 3">
    <name type="scientific">Caulifigura coniformis</name>
    <dbReference type="NCBI Taxonomy" id="2527983"/>
    <lineage>
        <taxon>Bacteria</taxon>
        <taxon>Pseudomonadati</taxon>
        <taxon>Planctomycetota</taxon>
        <taxon>Planctomycetia</taxon>
        <taxon>Planctomycetales</taxon>
        <taxon>Planctomycetaceae</taxon>
        <taxon>Caulifigura</taxon>
    </lineage>
</organism>
<dbReference type="Pfam" id="PF01882">
    <property type="entry name" value="DUF58"/>
    <property type="match status" value="1"/>
</dbReference>
<evidence type="ECO:0000313" key="3">
    <source>
        <dbReference type="Proteomes" id="UP000315700"/>
    </source>
</evidence>